<sequence length="29" mass="3257">MLPTTKITLKAQTPSIQIVSCCQDYTKED</sequence>
<organism evidence="1">
    <name type="scientific">Arundo donax</name>
    <name type="common">Giant reed</name>
    <name type="synonym">Donax arundinaceus</name>
    <dbReference type="NCBI Taxonomy" id="35708"/>
    <lineage>
        <taxon>Eukaryota</taxon>
        <taxon>Viridiplantae</taxon>
        <taxon>Streptophyta</taxon>
        <taxon>Embryophyta</taxon>
        <taxon>Tracheophyta</taxon>
        <taxon>Spermatophyta</taxon>
        <taxon>Magnoliopsida</taxon>
        <taxon>Liliopsida</taxon>
        <taxon>Poales</taxon>
        <taxon>Poaceae</taxon>
        <taxon>PACMAD clade</taxon>
        <taxon>Arundinoideae</taxon>
        <taxon>Arundineae</taxon>
        <taxon>Arundo</taxon>
    </lineage>
</organism>
<proteinExistence type="predicted"/>
<reference evidence="1" key="1">
    <citation type="submission" date="2014-09" db="EMBL/GenBank/DDBJ databases">
        <authorList>
            <person name="Magalhaes I.L.F."/>
            <person name="Oliveira U."/>
            <person name="Santos F.R."/>
            <person name="Vidigal T.H.D.A."/>
            <person name="Brescovit A.D."/>
            <person name="Santos A.J."/>
        </authorList>
    </citation>
    <scope>NUCLEOTIDE SEQUENCE</scope>
    <source>
        <tissue evidence="1">Shoot tissue taken approximately 20 cm above the soil surface</tissue>
    </source>
</reference>
<evidence type="ECO:0000313" key="1">
    <source>
        <dbReference type="EMBL" id="JAD24742.1"/>
    </source>
</evidence>
<protein>
    <submittedName>
        <fullName evidence="1">Uncharacterized protein</fullName>
    </submittedName>
</protein>
<reference evidence="1" key="2">
    <citation type="journal article" date="2015" name="Data Brief">
        <title>Shoot transcriptome of the giant reed, Arundo donax.</title>
        <authorList>
            <person name="Barrero R.A."/>
            <person name="Guerrero F.D."/>
            <person name="Moolhuijzen P."/>
            <person name="Goolsby J.A."/>
            <person name="Tidwell J."/>
            <person name="Bellgard S.E."/>
            <person name="Bellgard M.I."/>
        </authorList>
    </citation>
    <scope>NUCLEOTIDE SEQUENCE</scope>
    <source>
        <tissue evidence="1">Shoot tissue taken approximately 20 cm above the soil surface</tissue>
    </source>
</reference>
<dbReference type="AlphaFoldDB" id="A0A0A9SNE7"/>
<dbReference type="EMBL" id="GBRH01273153">
    <property type="protein sequence ID" value="JAD24742.1"/>
    <property type="molecule type" value="Transcribed_RNA"/>
</dbReference>
<accession>A0A0A9SNE7</accession>
<name>A0A0A9SNE7_ARUDO</name>